<dbReference type="SUPFAM" id="SSF50978">
    <property type="entry name" value="WD40 repeat-like"/>
    <property type="match status" value="1"/>
</dbReference>
<dbReference type="InterPro" id="IPR036322">
    <property type="entry name" value="WD40_repeat_dom_sf"/>
</dbReference>
<name>A0A7S3K6U3_EUPCR</name>
<dbReference type="EMBL" id="HBIK01002957">
    <property type="protein sequence ID" value="CAE0376519.1"/>
    <property type="molecule type" value="Transcribed_RNA"/>
</dbReference>
<protein>
    <submittedName>
        <fullName evidence="1">Uncharacterized protein</fullName>
    </submittedName>
</protein>
<dbReference type="Gene3D" id="2.130.10.10">
    <property type="entry name" value="YVTN repeat-like/Quinoprotein amine dehydrogenase"/>
    <property type="match status" value="1"/>
</dbReference>
<dbReference type="Pfam" id="PF00400">
    <property type="entry name" value="WD40"/>
    <property type="match status" value="1"/>
</dbReference>
<dbReference type="InterPro" id="IPR015943">
    <property type="entry name" value="WD40/YVTN_repeat-like_dom_sf"/>
</dbReference>
<evidence type="ECO:0000313" key="1">
    <source>
        <dbReference type="EMBL" id="CAE0376519.1"/>
    </source>
</evidence>
<dbReference type="SMART" id="SM00320">
    <property type="entry name" value="WD40"/>
    <property type="match status" value="2"/>
</dbReference>
<dbReference type="AlphaFoldDB" id="A0A7S3K6U3"/>
<dbReference type="PANTHER" id="PTHR47822">
    <property type="entry name" value="CARBOHYDRATE BINDING DOMAIN CONTAINING PROTEIN"/>
    <property type="match status" value="1"/>
</dbReference>
<sequence>MKLKVTLDPFYTKKPGHTNRIFSVAFNKTDPTMIASGGWDSTVIIHDIRQKGPVAGILGPYICGDAIDFTNWEVITGSWRNDNQLQKWDTRTTEKTLDIEWDGDNFDTEDPVRIFSLTKSHNDSINSFMVAGGGEGDELRVFNKDYTPVARISDVTRSIFTTDVAKHADAFLFSGGDGIIRVCKVIVYN</sequence>
<dbReference type="PANTHER" id="PTHR47822:SF2">
    <property type="entry name" value="F-BOX AND WD-40 DOMAIN PROTEIN 7"/>
    <property type="match status" value="1"/>
</dbReference>
<organism evidence="1">
    <name type="scientific">Euplotes crassus</name>
    <dbReference type="NCBI Taxonomy" id="5936"/>
    <lineage>
        <taxon>Eukaryota</taxon>
        <taxon>Sar</taxon>
        <taxon>Alveolata</taxon>
        <taxon>Ciliophora</taxon>
        <taxon>Intramacronucleata</taxon>
        <taxon>Spirotrichea</taxon>
        <taxon>Hypotrichia</taxon>
        <taxon>Euplotida</taxon>
        <taxon>Euplotidae</taxon>
        <taxon>Moneuplotes</taxon>
    </lineage>
</organism>
<dbReference type="InterPro" id="IPR001680">
    <property type="entry name" value="WD40_rpt"/>
</dbReference>
<proteinExistence type="predicted"/>
<reference evidence="1" key="1">
    <citation type="submission" date="2021-01" db="EMBL/GenBank/DDBJ databases">
        <authorList>
            <person name="Corre E."/>
            <person name="Pelletier E."/>
            <person name="Niang G."/>
            <person name="Scheremetjew M."/>
            <person name="Finn R."/>
            <person name="Kale V."/>
            <person name="Holt S."/>
            <person name="Cochrane G."/>
            <person name="Meng A."/>
            <person name="Brown T."/>
            <person name="Cohen L."/>
        </authorList>
    </citation>
    <scope>NUCLEOTIDE SEQUENCE</scope>
    <source>
        <strain evidence="1">CT5</strain>
    </source>
</reference>
<accession>A0A7S3K6U3</accession>
<gene>
    <name evidence="1" type="ORF">ECRA1380_LOCUS1474</name>
</gene>